<feature type="region of interest" description="Disordered" evidence="1">
    <location>
        <begin position="40"/>
        <end position="69"/>
    </location>
</feature>
<protein>
    <submittedName>
        <fullName evidence="2">Uncharacterized protein</fullName>
    </submittedName>
</protein>
<dbReference type="AlphaFoldDB" id="A0A371FIM3"/>
<accession>A0A371FIM3</accession>
<organism evidence="2 3">
    <name type="scientific">Mucuna pruriens</name>
    <name type="common">Velvet bean</name>
    <name type="synonym">Dolichos pruriens</name>
    <dbReference type="NCBI Taxonomy" id="157652"/>
    <lineage>
        <taxon>Eukaryota</taxon>
        <taxon>Viridiplantae</taxon>
        <taxon>Streptophyta</taxon>
        <taxon>Embryophyta</taxon>
        <taxon>Tracheophyta</taxon>
        <taxon>Spermatophyta</taxon>
        <taxon>Magnoliopsida</taxon>
        <taxon>eudicotyledons</taxon>
        <taxon>Gunneridae</taxon>
        <taxon>Pentapetalae</taxon>
        <taxon>rosids</taxon>
        <taxon>fabids</taxon>
        <taxon>Fabales</taxon>
        <taxon>Fabaceae</taxon>
        <taxon>Papilionoideae</taxon>
        <taxon>50 kb inversion clade</taxon>
        <taxon>NPAAA clade</taxon>
        <taxon>indigoferoid/millettioid clade</taxon>
        <taxon>Phaseoleae</taxon>
        <taxon>Mucuna</taxon>
    </lineage>
</organism>
<evidence type="ECO:0000256" key="1">
    <source>
        <dbReference type="SAM" id="MobiDB-lite"/>
    </source>
</evidence>
<dbReference type="OrthoDB" id="427480at2759"/>
<evidence type="ECO:0000313" key="2">
    <source>
        <dbReference type="EMBL" id="RDX78111.1"/>
    </source>
</evidence>
<dbReference type="Proteomes" id="UP000257109">
    <property type="component" value="Unassembled WGS sequence"/>
</dbReference>
<gene>
    <name evidence="2" type="ORF">CR513_41663</name>
</gene>
<reference evidence="2" key="1">
    <citation type="submission" date="2018-05" db="EMBL/GenBank/DDBJ databases">
        <title>Draft genome of Mucuna pruriens seed.</title>
        <authorList>
            <person name="Nnadi N.E."/>
            <person name="Vos R."/>
            <person name="Hasami M.H."/>
            <person name="Devisetty U.K."/>
            <person name="Aguiy J.C."/>
        </authorList>
    </citation>
    <scope>NUCLEOTIDE SEQUENCE [LARGE SCALE GENOMIC DNA]</scope>
    <source>
        <strain evidence="2">JCA_2017</strain>
    </source>
</reference>
<sequence>MDAASQLVYCGVDPFCRSSPSPRRRHSLLHLRRHSSRVFAVSAEPKPAPAKTLNGEKSRSPPSRAVNGVSTKIGDVSKEIKRVRAQMEEDEQLATLMRGLRGQNLRDSLFAEDDVELRLVEKPGIWLRNSRINLM</sequence>
<proteinExistence type="predicted"/>
<dbReference type="STRING" id="157652.A0A371FIM3"/>
<evidence type="ECO:0000313" key="3">
    <source>
        <dbReference type="Proteomes" id="UP000257109"/>
    </source>
</evidence>
<dbReference type="EMBL" id="QJKJ01008959">
    <property type="protein sequence ID" value="RDX78111.1"/>
    <property type="molecule type" value="Genomic_DNA"/>
</dbReference>
<keyword evidence="3" id="KW-1185">Reference proteome</keyword>
<comment type="caution">
    <text evidence="2">The sequence shown here is derived from an EMBL/GenBank/DDBJ whole genome shotgun (WGS) entry which is preliminary data.</text>
</comment>
<name>A0A371FIM3_MUCPR</name>